<dbReference type="GO" id="GO:0005829">
    <property type="term" value="C:cytosol"/>
    <property type="evidence" value="ECO:0007669"/>
    <property type="project" value="TreeGrafter"/>
</dbReference>
<sequence>MGLPQPAARPAAAPAFLATVADEVTREAARQAAATLGWSQGRVREGGALAARQLLSESPASLPTVLLVDVSDSDEPLAAMEALAEVCDPATRVVALGQTNDVGLYRALLRMGVSDYLVKPVSAELLVEALRRAERAGAEPAPAAARAARLVAVIGARGGVGTTSLAVSAAFGLARDHGQRAVLLDLDLQFGAAALSLDLETGRGLREMLTNPERIDSLLISSAMTPAAERLRILGAEESLDEDVEIGPAGLEALTAALAEDCDVLVADLPRRMDGLARAAIARASQVVLVTDLSLAGLRDAQRLARTVRALAPAAELVLVANRVGGVAGEAPQAEFARALGAGFDVAVPADAKAAQAAAEQARPLIEAAAKSAAGPELAKLVARLAGEAAPAASPTPAAEPLTWLKSLLGR</sequence>
<dbReference type="GO" id="GO:0051782">
    <property type="term" value="P:negative regulation of cell division"/>
    <property type="evidence" value="ECO:0007669"/>
    <property type="project" value="TreeGrafter"/>
</dbReference>
<evidence type="ECO:0000259" key="4">
    <source>
        <dbReference type="PROSITE" id="PS50110"/>
    </source>
</evidence>
<dbReference type="GO" id="GO:0005524">
    <property type="term" value="F:ATP binding"/>
    <property type="evidence" value="ECO:0007669"/>
    <property type="project" value="UniProtKB-KW"/>
</dbReference>
<keyword evidence="3" id="KW-0597">Phosphoprotein</keyword>
<dbReference type="InterPro" id="IPR050625">
    <property type="entry name" value="ParA/MinD_ATPase"/>
</dbReference>
<name>A0A328ABJ3_9CAUL</name>
<dbReference type="InterPro" id="IPR011006">
    <property type="entry name" value="CheY-like_superfamily"/>
</dbReference>
<dbReference type="RefSeq" id="WP_111530389.1">
    <property type="nucleotide sequence ID" value="NZ_JBHRSG010000003.1"/>
</dbReference>
<evidence type="ECO:0000256" key="3">
    <source>
        <dbReference type="PROSITE-ProRule" id="PRU00169"/>
    </source>
</evidence>
<comment type="caution">
    <text evidence="5">The sequence shown here is derived from an EMBL/GenBank/DDBJ whole genome shotgun (WGS) entry which is preliminary data.</text>
</comment>
<organism evidence="5 6">
    <name type="scientific">Phenylobacterium soli</name>
    <dbReference type="NCBI Taxonomy" id="2170551"/>
    <lineage>
        <taxon>Bacteria</taxon>
        <taxon>Pseudomonadati</taxon>
        <taxon>Pseudomonadota</taxon>
        <taxon>Alphaproteobacteria</taxon>
        <taxon>Caulobacterales</taxon>
        <taxon>Caulobacteraceae</taxon>
        <taxon>Phenylobacterium</taxon>
    </lineage>
</organism>
<dbReference type="Pfam" id="PF13614">
    <property type="entry name" value="AAA_31"/>
    <property type="match status" value="1"/>
</dbReference>
<feature type="modified residue" description="4-aspartylphosphate" evidence="3">
    <location>
        <position position="69"/>
    </location>
</feature>
<accession>A0A328ABJ3</accession>
<gene>
    <name evidence="5" type="ORF">DJ017_18595</name>
</gene>
<dbReference type="GO" id="GO:0009898">
    <property type="term" value="C:cytoplasmic side of plasma membrane"/>
    <property type="evidence" value="ECO:0007669"/>
    <property type="project" value="TreeGrafter"/>
</dbReference>
<dbReference type="OrthoDB" id="9783172at2"/>
<dbReference type="InterPro" id="IPR027417">
    <property type="entry name" value="P-loop_NTPase"/>
</dbReference>
<dbReference type="PROSITE" id="PS50110">
    <property type="entry name" value="RESPONSE_REGULATORY"/>
    <property type="match status" value="1"/>
</dbReference>
<dbReference type="Proteomes" id="UP000249254">
    <property type="component" value="Unassembled WGS sequence"/>
</dbReference>
<dbReference type="Gene3D" id="3.40.50.2300">
    <property type="match status" value="1"/>
</dbReference>
<dbReference type="SUPFAM" id="SSF52172">
    <property type="entry name" value="CheY-like"/>
    <property type="match status" value="1"/>
</dbReference>
<dbReference type="EMBL" id="QFYQ01000002">
    <property type="protein sequence ID" value="RAK51827.1"/>
    <property type="molecule type" value="Genomic_DNA"/>
</dbReference>
<evidence type="ECO:0000256" key="1">
    <source>
        <dbReference type="ARBA" id="ARBA00022741"/>
    </source>
</evidence>
<evidence type="ECO:0000313" key="5">
    <source>
        <dbReference type="EMBL" id="RAK51827.1"/>
    </source>
</evidence>
<proteinExistence type="predicted"/>
<keyword evidence="1" id="KW-0547">Nucleotide-binding</keyword>
<keyword evidence="2" id="KW-0067">ATP-binding</keyword>
<dbReference type="AlphaFoldDB" id="A0A328ABJ3"/>
<dbReference type="GO" id="GO:0016887">
    <property type="term" value="F:ATP hydrolysis activity"/>
    <property type="evidence" value="ECO:0007669"/>
    <property type="project" value="TreeGrafter"/>
</dbReference>
<dbReference type="GO" id="GO:0000160">
    <property type="term" value="P:phosphorelay signal transduction system"/>
    <property type="evidence" value="ECO:0007669"/>
    <property type="project" value="InterPro"/>
</dbReference>
<evidence type="ECO:0000313" key="6">
    <source>
        <dbReference type="Proteomes" id="UP000249254"/>
    </source>
</evidence>
<dbReference type="PANTHER" id="PTHR43384">
    <property type="entry name" value="SEPTUM SITE-DETERMINING PROTEIN MIND HOMOLOG, CHLOROPLASTIC-RELATED"/>
    <property type="match status" value="1"/>
</dbReference>
<keyword evidence="6" id="KW-1185">Reference proteome</keyword>
<evidence type="ECO:0000256" key="2">
    <source>
        <dbReference type="ARBA" id="ARBA00022840"/>
    </source>
</evidence>
<dbReference type="InterPro" id="IPR025669">
    <property type="entry name" value="AAA_dom"/>
</dbReference>
<dbReference type="InterPro" id="IPR001789">
    <property type="entry name" value="Sig_transdc_resp-reg_receiver"/>
</dbReference>
<reference evidence="6" key="1">
    <citation type="submission" date="2018-05" db="EMBL/GenBank/DDBJ databases">
        <authorList>
            <person name="Li X."/>
        </authorList>
    </citation>
    <scope>NUCLEOTIDE SEQUENCE [LARGE SCALE GENOMIC DNA]</scope>
    <source>
        <strain evidence="6">LX32</strain>
    </source>
</reference>
<dbReference type="Gene3D" id="3.40.50.300">
    <property type="entry name" value="P-loop containing nucleotide triphosphate hydrolases"/>
    <property type="match status" value="1"/>
</dbReference>
<feature type="domain" description="Response regulatory" evidence="4">
    <location>
        <begin position="15"/>
        <end position="134"/>
    </location>
</feature>
<dbReference type="PANTHER" id="PTHR43384:SF6">
    <property type="entry name" value="SEPTUM SITE-DETERMINING PROTEIN MIND HOMOLOG, CHLOROPLASTIC"/>
    <property type="match status" value="1"/>
</dbReference>
<dbReference type="SUPFAM" id="SSF52540">
    <property type="entry name" value="P-loop containing nucleoside triphosphate hydrolases"/>
    <property type="match status" value="1"/>
</dbReference>
<protein>
    <submittedName>
        <fullName evidence="5">Pilus assembly protein CpaE</fullName>
    </submittedName>
</protein>